<reference evidence="2" key="1">
    <citation type="submission" date="2020-11" db="EMBL/GenBank/DDBJ databases">
        <authorList>
            <person name="Tran Van P."/>
        </authorList>
    </citation>
    <scope>NUCLEOTIDE SEQUENCE</scope>
</reference>
<dbReference type="Gene3D" id="3.40.50.1910">
    <property type="match status" value="1"/>
</dbReference>
<dbReference type="AlphaFoldDB" id="A0A7R8WQI7"/>
<evidence type="ECO:0000313" key="2">
    <source>
        <dbReference type="EMBL" id="CAD7234973.1"/>
    </source>
</evidence>
<dbReference type="InterPro" id="IPR036045">
    <property type="entry name" value="Sec1-like_sf"/>
</dbReference>
<comment type="similarity">
    <text evidence="1">Belongs to the STXBP/unc-18/SEC1 family.</text>
</comment>
<dbReference type="GO" id="GO:0016192">
    <property type="term" value="P:vesicle-mediated transport"/>
    <property type="evidence" value="ECO:0007669"/>
    <property type="project" value="InterPro"/>
</dbReference>
<proteinExistence type="inferred from homology"/>
<dbReference type="InterPro" id="IPR001619">
    <property type="entry name" value="Sec1-like"/>
</dbReference>
<dbReference type="PANTHER" id="PTHR11679">
    <property type="entry name" value="VESICLE PROTEIN SORTING-ASSOCIATED"/>
    <property type="match status" value="1"/>
</dbReference>
<sequence length="302" mass="33780">VRFFLSAAAPQAFPLVRVSMGGVNVVEAVRLYLLKMVGDARDSSPLRVLLMDSDTIGIVTMAVSKSEMLQRNVFLFERLAEEAQRPVALDRLGRPRTLAMKHLTCLTLVRPTAKSVADLCAELRSPRYGSYYLSFTNRLEDKDLKLLARADEHEVVRQVQEVFADYVPVMPWLFSLNLAQCYKAPETGTYQWDTPALDRTAQGLHALLQALGKPDVPHVRYQGNSPMCRDLASALRKRMQQVGPPSHENSVVSCGNTGLLILDRRNDPVTPLLNQWTYQAMVHEILGIHSNTVALPNAKGEW</sequence>
<dbReference type="Pfam" id="PF00995">
    <property type="entry name" value="Sec1"/>
    <property type="match status" value="1"/>
</dbReference>
<dbReference type="Gene3D" id="3.40.50.2060">
    <property type="match status" value="1"/>
</dbReference>
<protein>
    <submittedName>
        <fullName evidence="2">Uncharacterized protein</fullName>
    </submittedName>
</protein>
<evidence type="ECO:0000256" key="1">
    <source>
        <dbReference type="ARBA" id="ARBA00009884"/>
    </source>
</evidence>
<dbReference type="InterPro" id="IPR027482">
    <property type="entry name" value="Sec1-like_dom2"/>
</dbReference>
<dbReference type="InterPro" id="IPR043154">
    <property type="entry name" value="Sec-1-like_dom1"/>
</dbReference>
<dbReference type="SUPFAM" id="SSF56815">
    <property type="entry name" value="Sec1/munc18-like (SM) proteins"/>
    <property type="match status" value="1"/>
</dbReference>
<feature type="non-terminal residue" evidence="2">
    <location>
        <position position="302"/>
    </location>
</feature>
<name>A0A7R8WQI7_9CRUS</name>
<dbReference type="EMBL" id="OB670647">
    <property type="protein sequence ID" value="CAD7234973.1"/>
    <property type="molecule type" value="Genomic_DNA"/>
</dbReference>
<feature type="non-terminal residue" evidence="2">
    <location>
        <position position="1"/>
    </location>
</feature>
<dbReference type="OrthoDB" id="10266265at2759"/>
<organism evidence="2">
    <name type="scientific">Cyprideis torosa</name>
    <dbReference type="NCBI Taxonomy" id="163714"/>
    <lineage>
        <taxon>Eukaryota</taxon>
        <taxon>Metazoa</taxon>
        <taxon>Ecdysozoa</taxon>
        <taxon>Arthropoda</taxon>
        <taxon>Crustacea</taxon>
        <taxon>Oligostraca</taxon>
        <taxon>Ostracoda</taxon>
        <taxon>Podocopa</taxon>
        <taxon>Podocopida</taxon>
        <taxon>Cytherocopina</taxon>
        <taxon>Cytheroidea</taxon>
        <taxon>Cytherideidae</taxon>
        <taxon>Cyprideis</taxon>
    </lineage>
</organism>
<accession>A0A7R8WQI7</accession>
<gene>
    <name evidence="2" type="ORF">CTOB1V02_LOCUS12789</name>
</gene>